<dbReference type="InterPro" id="IPR051639">
    <property type="entry name" value="BCD1"/>
</dbReference>
<dbReference type="PANTHER" id="PTHR13483">
    <property type="entry name" value="BOX C_D SNORNA PROTEIN 1-RELATED"/>
    <property type="match status" value="1"/>
</dbReference>
<keyword evidence="1" id="KW-0479">Metal-binding</keyword>
<dbReference type="PROSITE" id="PS51083">
    <property type="entry name" value="ZF_HIT"/>
    <property type="match status" value="1"/>
</dbReference>
<reference evidence="8" key="1">
    <citation type="submission" date="2016-05" db="EMBL/GenBank/DDBJ databases">
        <authorList>
            <person name="Naeem Raeece"/>
        </authorList>
    </citation>
    <scope>NUCLEOTIDE SEQUENCE [LARGE SCALE GENOMIC DNA]</scope>
</reference>
<evidence type="ECO:0000256" key="1">
    <source>
        <dbReference type="ARBA" id="ARBA00022723"/>
    </source>
</evidence>
<evidence type="ECO:0000313" key="8">
    <source>
        <dbReference type="Proteomes" id="UP000078546"/>
    </source>
</evidence>
<dbReference type="Gene3D" id="3.30.60.190">
    <property type="match status" value="1"/>
</dbReference>
<dbReference type="GO" id="GO:0000492">
    <property type="term" value="P:box C/D snoRNP assembly"/>
    <property type="evidence" value="ECO:0007669"/>
    <property type="project" value="TreeGrafter"/>
</dbReference>
<dbReference type="GO" id="GO:0005634">
    <property type="term" value="C:nucleus"/>
    <property type="evidence" value="ECO:0007669"/>
    <property type="project" value="TreeGrafter"/>
</dbReference>
<evidence type="ECO:0000313" key="7">
    <source>
        <dbReference type="EMBL" id="SBS80522.1"/>
    </source>
</evidence>
<proteinExistence type="predicted"/>
<dbReference type="GO" id="GO:0048254">
    <property type="term" value="P:snoRNA localization"/>
    <property type="evidence" value="ECO:0007669"/>
    <property type="project" value="TreeGrafter"/>
</dbReference>
<feature type="region of interest" description="Disordered" evidence="5">
    <location>
        <begin position="1"/>
        <end position="47"/>
    </location>
</feature>
<feature type="compositionally biased region" description="Low complexity" evidence="5">
    <location>
        <begin position="108"/>
        <end position="119"/>
    </location>
</feature>
<accession>A0A1A8VJU6</accession>
<feature type="region of interest" description="Disordered" evidence="5">
    <location>
        <begin position="92"/>
        <end position="119"/>
    </location>
</feature>
<dbReference type="InterPro" id="IPR007529">
    <property type="entry name" value="Znf_HIT"/>
</dbReference>
<dbReference type="SUPFAM" id="SSF144232">
    <property type="entry name" value="HIT/MYND zinc finger-like"/>
    <property type="match status" value="1"/>
</dbReference>
<evidence type="ECO:0000259" key="6">
    <source>
        <dbReference type="PROSITE" id="PS51083"/>
    </source>
</evidence>
<evidence type="ECO:0000256" key="4">
    <source>
        <dbReference type="PROSITE-ProRule" id="PRU00453"/>
    </source>
</evidence>
<dbReference type="EMBL" id="FLQV01000031">
    <property type="protein sequence ID" value="SBS80522.1"/>
    <property type="molecule type" value="Genomic_DNA"/>
</dbReference>
<dbReference type="CDD" id="cd23023">
    <property type="entry name" value="zf-HIT_BCD1"/>
    <property type="match status" value="1"/>
</dbReference>
<evidence type="ECO:0000256" key="3">
    <source>
        <dbReference type="ARBA" id="ARBA00022833"/>
    </source>
</evidence>
<dbReference type="Proteomes" id="UP000078546">
    <property type="component" value="Unassembled WGS sequence"/>
</dbReference>
<feature type="domain" description="HIT-type" evidence="6">
    <location>
        <begin position="317"/>
        <end position="351"/>
    </location>
</feature>
<dbReference type="PANTHER" id="PTHR13483:SF3">
    <property type="entry name" value="BOX C_D SNORNA PROTEIN 1"/>
    <property type="match status" value="1"/>
</dbReference>
<feature type="non-terminal residue" evidence="7">
    <location>
        <position position="396"/>
    </location>
</feature>
<protein>
    <recommendedName>
        <fullName evidence="6">HIT-type domain-containing protein</fullName>
    </recommendedName>
</protein>
<evidence type="ECO:0000256" key="5">
    <source>
        <dbReference type="SAM" id="MobiDB-lite"/>
    </source>
</evidence>
<dbReference type="GO" id="GO:0008270">
    <property type="term" value="F:zinc ion binding"/>
    <property type="evidence" value="ECO:0007669"/>
    <property type="project" value="UniProtKB-UniRule"/>
</dbReference>
<keyword evidence="2 4" id="KW-0863">Zinc-finger</keyword>
<gene>
    <name evidence="7" type="ORF">POVCU1_001440</name>
</gene>
<dbReference type="GO" id="GO:0070761">
    <property type="term" value="C:pre-snoRNP complex"/>
    <property type="evidence" value="ECO:0007669"/>
    <property type="project" value="TreeGrafter"/>
</dbReference>
<sequence length="396" mass="45051">MDFQPKFANKSRSGASSLINGEESSQTKNYNDASDSGHPDTYDEYSSIMGKGTRESALYSGNHNKEHNFQKDRAMTYTDLPYQSFDGHKRNIFPQRYGRTGDVSGDASKGSSYRNRGRGNNAYRRVYRNQHFVSNNRGRGNYFFMYEKDEICKESTVGRNRNCPSSIYGNKKRKLFCSVSKGTETVNEYGECNKTCDMPYEKSENGKDTNNNFDSKKMYENGIEKEELEDPYSEEKHTSSTSFWSGRSCIETSGIETSGIETSGIETSGMEASGMEVSGMEASGIESSGIESSGIESSGIESIGIESIGIEEDPNMCRVCKKEMYKYKCPFCEIKTCCLTCSKRHKKMFNCKNKLKKNLKIKNIGRYDFNEDILFKDFFFLQNMEKIIEGNYKYIK</sequence>
<name>A0A1A8VJU6_PLAOA</name>
<keyword evidence="3" id="KW-0862">Zinc</keyword>
<evidence type="ECO:0000256" key="2">
    <source>
        <dbReference type="ARBA" id="ARBA00022771"/>
    </source>
</evidence>
<feature type="compositionally biased region" description="Polar residues" evidence="5">
    <location>
        <begin position="10"/>
        <end position="34"/>
    </location>
</feature>
<organism evidence="7 8">
    <name type="scientific">Plasmodium ovale curtisi</name>
    <dbReference type="NCBI Taxonomy" id="864141"/>
    <lineage>
        <taxon>Eukaryota</taxon>
        <taxon>Sar</taxon>
        <taxon>Alveolata</taxon>
        <taxon>Apicomplexa</taxon>
        <taxon>Aconoidasida</taxon>
        <taxon>Haemosporida</taxon>
        <taxon>Plasmodiidae</taxon>
        <taxon>Plasmodium</taxon>
        <taxon>Plasmodium (Plasmodium)</taxon>
    </lineage>
</organism>
<dbReference type="AlphaFoldDB" id="A0A1A8VJU6"/>
<dbReference type="GO" id="GO:0000463">
    <property type="term" value="P:maturation of LSU-rRNA from tricistronic rRNA transcript (SSU-rRNA, 5.8S rRNA, LSU-rRNA)"/>
    <property type="evidence" value="ECO:0007669"/>
    <property type="project" value="TreeGrafter"/>
</dbReference>